<dbReference type="InterPro" id="IPR043114">
    <property type="entry name" value="T26-6p_C_sf"/>
</dbReference>
<keyword evidence="1" id="KW-0812">Transmembrane</keyword>
<evidence type="ECO:0000259" key="2">
    <source>
        <dbReference type="Pfam" id="PF20984"/>
    </source>
</evidence>
<sequence length="627" mass="70014">MWFLKASKRFVLKKLKSKRGIIPAIVAGVLVGLLIGAAIDYISDGELDLDMKKDSAVVTDGKMPTDKELINDTDIESTFAMTKATSEDEVAKDLLELRQQLQTTLVAYDKQVTGSLADIRVTLKGPDKIYGPSAFPVLINIYAPCADDPSENKVHIQEVKVYVVDSNGQKWWITTWKGDKILRNSEYTWHFIVKTPDPYYGIAKSMLTTPDREKLLELLNSKLDKFELVVEVKGYREVWIWKTITHEDGTVTEVKEHVRDDPISATLTSLSAWNHENAGKYSTGGFSGSLPIKFADKREYVAYKTDVNGAVSNMIARVWATPVHVLSSSADYKVAFIANPSYFNPLNPVIADDFTAFVLRNYNGNWVVASKSSDNFGDLGNLNIFATSLQYKTDDLTTGYETYILIFANVKVNDDAGQRELPIWLIAKPAISVLTNTEVTLSDERVQEIAELLQKDEMTDEDIARIQDTLATMISSLEKKKNAALNFADKTTNEDAKDLAKKAAEYYDKSIEQLRSIEGSKDADKIKLALKLSKNYEMIGDYYYSAAQKTAWGLEEQAQLDIQNAQKIEETTKQYEPSVWFSAGSMVGSAWQSFKEGLGIGNIPDWVLILVVIILVVGGAIIVLKLF</sequence>
<keyword evidence="6" id="KW-1185">Reference proteome</keyword>
<dbReference type="InterPro" id="IPR048730">
    <property type="entry name" value="T26-6p_C"/>
</dbReference>
<organism evidence="6">
    <name type="scientific">Methanotorris igneus (strain DSM 5666 / JCM 11834 / Kol 5)</name>
    <dbReference type="NCBI Taxonomy" id="880724"/>
    <lineage>
        <taxon>Archaea</taxon>
        <taxon>Methanobacteriati</taxon>
        <taxon>Methanobacteriota</taxon>
        <taxon>Methanomada group</taxon>
        <taxon>Methanococci</taxon>
        <taxon>Methanococcales</taxon>
        <taxon>Methanocaldococcaceae</taxon>
        <taxon>Methanotorris</taxon>
    </lineage>
</organism>
<dbReference type="Gene3D" id="2.60.40.2050">
    <property type="match status" value="1"/>
</dbReference>
<gene>
    <name evidence="5" type="ordered locus">Metig_0496</name>
</gene>
<feature type="domain" description="T26-6p immunoglobulin-like" evidence="3">
    <location>
        <begin position="114"/>
        <end position="242"/>
    </location>
</feature>
<protein>
    <submittedName>
        <fullName evidence="5">Uncharacterized protein</fullName>
    </submittedName>
</protein>
<dbReference type="RefSeq" id="WP_013798660.1">
    <property type="nucleotide sequence ID" value="NC_015562.1"/>
</dbReference>
<dbReference type="AlphaFoldDB" id="F6BBP3"/>
<dbReference type="Pfam" id="PF22265">
    <property type="entry name" value="T26-6p_Ig-like_dom_2"/>
    <property type="match status" value="1"/>
</dbReference>
<evidence type="ECO:0000256" key="1">
    <source>
        <dbReference type="SAM" id="Phobius"/>
    </source>
</evidence>
<dbReference type="InterPro" id="IPR054315">
    <property type="entry name" value="T26-6p_Ig-like_dom_1"/>
</dbReference>
<dbReference type="Proteomes" id="UP000009227">
    <property type="component" value="Chromosome"/>
</dbReference>
<evidence type="ECO:0000259" key="3">
    <source>
        <dbReference type="Pfam" id="PF22092"/>
    </source>
</evidence>
<proteinExistence type="predicted"/>
<dbReference type="EMBL" id="CP002737">
    <property type="protein sequence ID" value="AEF96052.1"/>
    <property type="molecule type" value="Genomic_DNA"/>
</dbReference>
<evidence type="ECO:0000313" key="6">
    <source>
        <dbReference type="Proteomes" id="UP000009227"/>
    </source>
</evidence>
<dbReference type="Gene3D" id="1.20.120.870">
    <property type="entry name" value="pT26-6p, five-helical bundle domain"/>
    <property type="match status" value="1"/>
</dbReference>
<dbReference type="OrthoDB" id="102128at2157"/>
<evidence type="ECO:0000313" key="5">
    <source>
        <dbReference type="EMBL" id="AEF96052.1"/>
    </source>
</evidence>
<dbReference type="STRING" id="880724.Metig_0496"/>
<reference evidence="5 6" key="1">
    <citation type="submission" date="2011-05" db="EMBL/GenBank/DDBJ databases">
        <title>Complete sequence of Methanotorris igneus Kol 5.</title>
        <authorList>
            <consortium name="US DOE Joint Genome Institute"/>
            <person name="Lucas S."/>
            <person name="Han J."/>
            <person name="Lapidus A."/>
            <person name="Cheng J.-F."/>
            <person name="Goodwin L."/>
            <person name="Pitluck S."/>
            <person name="Peters L."/>
            <person name="Mikhailova N."/>
            <person name="Chertkov O."/>
            <person name="Han C."/>
            <person name="Tapia R."/>
            <person name="Land M."/>
            <person name="Hauser L."/>
            <person name="Kyrpides N."/>
            <person name="Ivanova N."/>
            <person name="Pagani I."/>
            <person name="Sieprawska-Lupa M."/>
            <person name="Whitman W."/>
            <person name="Woyke T."/>
        </authorList>
    </citation>
    <scope>NUCLEOTIDE SEQUENCE [LARGE SCALE GENOMIC DNA]</scope>
    <source>
        <strain evidence="6">DSM 5666 / JCM 11834 / Kol 5</strain>
    </source>
</reference>
<feature type="transmembrane region" description="Helical" evidence="1">
    <location>
        <begin position="606"/>
        <end position="624"/>
    </location>
</feature>
<evidence type="ECO:0000259" key="4">
    <source>
        <dbReference type="Pfam" id="PF22265"/>
    </source>
</evidence>
<feature type="domain" description="T26-6p second immunoglobulin-like" evidence="4">
    <location>
        <begin position="303"/>
        <end position="434"/>
    </location>
</feature>
<dbReference type="Pfam" id="PF22092">
    <property type="entry name" value="T26-6p_Ig-like_dom"/>
    <property type="match status" value="1"/>
</dbReference>
<name>F6BBP3_METIK</name>
<dbReference type="HOGENOM" id="CLU_022168_0_0_2"/>
<dbReference type="GeneID" id="10643333"/>
<feature type="transmembrane region" description="Helical" evidence="1">
    <location>
        <begin position="21"/>
        <end position="42"/>
    </location>
</feature>
<dbReference type="KEGG" id="mig:Metig_0496"/>
<dbReference type="InterPro" id="IPR054316">
    <property type="entry name" value="T26-6p_Ig-like_dom_2"/>
</dbReference>
<keyword evidence="1" id="KW-1133">Transmembrane helix</keyword>
<keyword evidence="1" id="KW-0472">Membrane</keyword>
<accession>F6BBP3</accession>
<dbReference type="Pfam" id="PF20984">
    <property type="entry name" value="PT26-6P_helical"/>
    <property type="match status" value="1"/>
</dbReference>
<feature type="domain" description="T26-6p C-terminal" evidence="2">
    <location>
        <begin position="440"/>
        <end position="577"/>
    </location>
</feature>